<dbReference type="EC" id="2.7.1.180" evidence="2 11"/>
<dbReference type="GO" id="GO:0016740">
    <property type="term" value="F:transferase activity"/>
    <property type="evidence" value="ECO:0007669"/>
    <property type="project" value="UniProtKB-KW"/>
</dbReference>
<comment type="cofactor">
    <cofactor evidence="1">
        <name>Mg(2+)</name>
        <dbReference type="ChEBI" id="CHEBI:18420"/>
    </cofactor>
</comment>
<dbReference type="RefSeq" id="WP_246915928.1">
    <property type="nucleotide sequence ID" value="NZ_CP090145.1"/>
</dbReference>
<reference evidence="12" key="2">
    <citation type="submission" date="2022-04" db="EMBL/GenBank/DDBJ databases">
        <title>Complete Genome Sequence of Flavobacterium sediminilitoris YSM-43, Isolated from a Tidal Sediment.</title>
        <authorList>
            <person name="Lee P.A."/>
        </authorList>
    </citation>
    <scope>NUCLEOTIDE SEQUENCE</scope>
    <source>
        <strain evidence="12">YSM-43</strain>
    </source>
</reference>
<evidence type="ECO:0000256" key="11">
    <source>
        <dbReference type="PIRNR" id="PIRNR006268"/>
    </source>
</evidence>
<evidence type="ECO:0000256" key="5">
    <source>
        <dbReference type="ARBA" id="ARBA00022679"/>
    </source>
</evidence>
<dbReference type="EMBL" id="CP090145">
    <property type="protein sequence ID" value="UOX33254.1"/>
    <property type="molecule type" value="Genomic_DNA"/>
</dbReference>
<gene>
    <name evidence="12" type="ORF">LXD69_14555</name>
</gene>
<dbReference type="InterPro" id="IPR003374">
    <property type="entry name" value="ApbE-like_sf"/>
</dbReference>
<reference evidence="12" key="1">
    <citation type="submission" date="2021-12" db="EMBL/GenBank/DDBJ databases">
        <authorList>
            <person name="Cha I.-T."/>
            <person name="Lee K.-E."/>
            <person name="Park S.-J."/>
        </authorList>
    </citation>
    <scope>NUCLEOTIDE SEQUENCE</scope>
    <source>
        <strain evidence="12">YSM-43</strain>
    </source>
</reference>
<keyword evidence="5 11" id="KW-0808">Transferase</keyword>
<comment type="catalytic activity">
    <reaction evidence="10 11">
        <text>L-threonyl-[protein] + FAD = FMN-L-threonyl-[protein] + AMP + H(+)</text>
        <dbReference type="Rhea" id="RHEA:36847"/>
        <dbReference type="Rhea" id="RHEA-COMP:11060"/>
        <dbReference type="Rhea" id="RHEA-COMP:11061"/>
        <dbReference type="ChEBI" id="CHEBI:15378"/>
        <dbReference type="ChEBI" id="CHEBI:30013"/>
        <dbReference type="ChEBI" id="CHEBI:57692"/>
        <dbReference type="ChEBI" id="CHEBI:74257"/>
        <dbReference type="ChEBI" id="CHEBI:456215"/>
        <dbReference type="EC" id="2.7.1.180"/>
    </reaction>
</comment>
<evidence type="ECO:0000256" key="10">
    <source>
        <dbReference type="ARBA" id="ARBA00048540"/>
    </source>
</evidence>
<keyword evidence="4 11" id="KW-0285">Flavoprotein</keyword>
<dbReference type="PANTHER" id="PTHR30040">
    <property type="entry name" value="THIAMINE BIOSYNTHESIS LIPOPROTEIN APBE"/>
    <property type="match status" value="1"/>
</dbReference>
<evidence type="ECO:0000256" key="1">
    <source>
        <dbReference type="ARBA" id="ARBA00001946"/>
    </source>
</evidence>
<keyword evidence="8 11" id="KW-0460">Magnesium</keyword>
<dbReference type="SUPFAM" id="SSF143631">
    <property type="entry name" value="ApbE-like"/>
    <property type="match status" value="1"/>
</dbReference>
<dbReference type="PANTHER" id="PTHR30040:SF2">
    <property type="entry name" value="FAD:PROTEIN FMN TRANSFERASE"/>
    <property type="match status" value="1"/>
</dbReference>
<keyword evidence="7 11" id="KW-0274">FAD</keyword>
<evidence type="ECO:0000256" key="3">
    <source>
        <dbReference type="ARBA" id="ARBA00016337"/>
    </source>
</evidence>
<comment type="similarity">
    <text evidence="11">Belongs to the ApbE family.</text>
</comment>
<organism evidence="12 13">
    <name type="scientific">Flavobacterium sediminilitoris</name>
    <dbReference type="NCBI Taxonomy" id="2024526"/>
    <lineage>
        <taxon>Bacteria</taxon>
        <taxon>Pseudomonadati</taxon>
        <taxon>Bacteroidota</taxon>
        <taxon>Flavobacteriia</taxon>
        <taxon>Flavobacteriales</taxon>
        <taxon>Flavobacteriaceae</taxon>
        <taxon>Flavobacterium</taxon>
    </lineage>
</organism>
<dbReference type="Gene3D" id="3.10.520.10">
    <property type="entry name" value="ApbE-like domains"/>
    <property type="match status" value="1"/>
</dbReference>
<accession>A0ABY4HK66</accession>
<evidence type="ECO:0000256" key="7">
    <source>
        <dbReference type="ARBA" id="ARBA00022827"/>
    </source>
</evidence>
<evidence type="ECO:0000313" key="13">
    <source>
        <dbReference type="Proteomes" id="UP000830454"/>
    </source>
</evidence>
<proteinExistence type="inferred from homology"/>
<dbReference type="PIRSF" id="PIRSF006268">
    <property type="entry name" value="ApbE"/>
    <property type="match status" value="1"/>
</dbReference>
<evidence type="ECO:0000256" key="6">
    <source>
        <dbReference type="ARBA" id="ARBA00022723"/>
    </source>
</evidence>
<dbReference type="InterPro" id="IPR024932">
    <property type="entry name" value="ApbE"/>
</dbReference>
<keyword evidence="13" id="KW-1185">Reference proteome</keyword>
<evidence type="ECO:0000313" key="12">
    <source>
        <dbReference type="EMBL" id="UOX33254.1"/>
    </source>
</evidence>
<dbReference type="Proteomes" id="UP000830454">
    <property type="component" value="Chromosome"/>
</dbReference>
<evidence type="ECO:0000256" key="4">
    <source>
        <dbReference type="ARBA" id="ARBA00022630"/>
    </source>
</evidence>
<name>A0ABY4HK66_9FLAO</name>
<evidence type="ECO:0000256" key="2">
    <source>
        <dbReference type="ARBA" id="ARBA00011955"/>
    </source>
</evidence>
<evidence type="ECO:0000256" key="8">
    <source>
        <dbReference type="ARBA" id="ARBA00022842"/>
    </source>
</evidence>
<dbReference type="Pfam" id="PF02424">
    <property type="entry name" value="ApbE"/>
    <property type="match status" value="1"/>
</dbReference>
<evidence type="ECO:0000256" key="9">
    <source>
        <dbReference type="ARBA" id="ARBA00031306"/>
    </source>
</evidence>
<keyword evidence="6 11" id="KW-0479">Metal-binding</keyword>
<protein>
    <recommendedName>
        <fullName evidence="3 11">FAD:protein FMN transferase</fullName>
        <ecNumber evidence="2 11">2.7.1.180</ecNumber>
    </recommendedName>
    <alternativeName>
        <fullName evidence="9 11">Flavin transferase</fullName>
    </alternativeName>
</protein>
<sequence>MDTIRGNLKSKTIFLFLILISNYLSGQIVHKKKASLLGSPFEIIVVAMDSVEGNQYCDLAINEVKRIENLISDWIPSSQISRVNQNAGIQPIKVDNEVYDLVERAVKVSKLTNGAFDISYASMDKIWKFDGTMKVMPTSDEIKKSVERVGYHKIILDNNHKTIFLKDKGMKLGLGGIGQGYIADKIKFLLQEKGCTSGIVNVSGDINTWGYQLDGKPWTVAIVNPLNKNKVFATFPLIDSAVETSGNYEKYVTFNKKRYSHIIDPRTGYPASGIISVSVFAKQTEIADAIATGVFVLGVEVGLNLINQINGIECIIIDDQGNIHYSKNIDLKQQ</sequence>